<evidence type="ECO:0000313" key="3">
    <source>
        <dbReference type="Proteomes" id="UP001363010"/>
    </source>
</evidence>
<evidence type="ECO:0000256" key="1">
    <source>
        <dbReference type="SAM" id="Coils"/>
    </source>
</evidence>
<comment type="caution">
    <text evidence="2">The sequence shown here is derived from an EMBL/GenBank/DDBJ whole genome shotgun (WGS) entry which is preliminary data.</text>
</comment>
<evidence type="ECO:0000313" key="2">
    <source>
        <dbReference type="EMBL" id="MEJ8827417.1"/>
    </source>
</evidence>
<keyword evidence="1" id="KW-0175">Coiled coil</keyword>
<accession>A0ABU8WBI3</accession>
<gene>
    <name evidence="2" type="ORF">WKW80_36485</name>
</gene>
<dbReference type="Proteomes" id="UP001363010">
    <property type="component" value="Unassembled WGS sequence"/>
</dbReference>
<organism evidence="2 3">
    <name type="scientific">Variovorax humicola</name>
    <dbReference type="NCBI Taxonomy" id="1769758"/>
    <lineage>
        <taxon>Bacteria</taxon>
        <taxon>Pseudomonadati</taxon>
        <taxon>Pseudomonadota</taxon>
        <taxon>Betaproteobacteria</taxon>
        <taxon>Burkholderiales</taxon>
        <taxon>Comamonadaceae</taxon>
        <taxon>Variovorax</taxon>
    </lineage>
</organism>
<protein>
    <submittedName>
        <fullName evidence="2">DUF6788 family protein</fullName>
    </submittedName>
</protein>
<proteinExistence type="predicted"/>
<keyword evidence="3" id="KW-1185">Reference proteome</keyword>
<feature type="coiled-coil region" evidence="1">
    <location>
        <begin position="35"/>
        <end position="62"/>
    </location>
</feature>
<dbReference type="RefSeq" id="WP_340368442.1">
    <property type="nucleotide sequence ID" value="NZ_JBBKZV010000069.1"/>
</dbReference>
<name>A0ABU8WBI3_9BURK</name>
<sequence length="68" mass="7757">ASDPDARHGPYFEWGHMKGGKLVHRTVSPEQAAILEIAIANHRKAKKLMQDWEQETERLLDAQAPRKP</sequence>
<dbReference type="EMBL" id="JBBKZV010000069">
    <property type="protein sequence ID" value="MEJ8827417.1"/>
    <property type="molecule type" value="Genomic_DNA"/>
</dbReference>
<reference evidence="2 3" key="1">
    <citation type="submission" date="2024-03" db="EMBL/GenBank/DDBJ databases">
        <title>Novel species of the genus Variovorax.</title>
        <authorList>
            <person name="Liu Q."/>
            <person name="Xin Y.-H."/>
        </authorList>
    </citation>
    <scope>NUCLEOTIDE SEQUENCE [LARGE SCALE GENOMIC DNA]</scope>
    <source>
        <strain evidence="2 3">KACC 18501</strain>
    </source>
</reference>
<feature type="non-terminal residue" evidence="2">
    <location>
        <position position="1"/>
    </location>
</feature>